<dbReference type="AlphaFoldDB" id="A0AAV8F9F2"/>
<feature type="region of interest" description="Disordered" evidence="2">
    <location>
        <begin position="197"/>
        <end position="230"/>
    </location>
</feature>
<dbReference type="EMBL" id="JAMFTS010000002">
    <property type="protein sequence ID" value="KAJ4788286.1"/>
    <property type="molecule type" value="Genomic_DNA"/>
</dbReference>
<feature type="region of interest" description="Disordered" evidence="2">
    <location>
        <begin position="41"/>
        <end position="60"/>
    </location>
</feature>
<feature type="compositionally biased region" description="Low complexity" evidence="2">
    <location>
        <begin position="272"/>
        <end position="284"/>
    </location>
</feature>
<organism evidence="3 4">
    <name type="scientific">Rhynchospora pubera</name>
    <dbReference type="NCBI Taxonomy" id="906938"/>
    <lineage>
        <taxon>Eukaryota</taxon>
        <taxon>Viridiplantae</taxon>
        <taxon>Streptophyta</taxon>
        <taxon>Embryophyta</taxon>
        <taxon>Tracheophyta</taxon>
        <taxon>Spermatophyta</taxon>
        <taxon>Magnoliopsida</taxon>
        <taxon>Liliopsida</taxon>
        <taxon>Poales</taxon>
        <taxon>Cyperaceae</taxon>
        <taxon>Cyperoideae</taxon>
        <taxon>Rhynchosporeae</taxon>
        <taxon>Rhynchospora</taxon>
    </lineage>
</organism>
<feature type="region of interest" description="Disordered" evidence="2">
    <location>
        <begin position="104"/>
        <end position="181"/>
    </location>
</feature>
<evidence type="ECO:0000256" key="1">
    <source>
        <dbReference type="SAM" id="Coils"/>
    </source>
</evidence>
<feature type="compositionally biased region" description="Basic and acidic residues" evidence="2">
    <location>
        <begin position="42"/>
        <end position="51"/>
    </location>
</feature>
<sequence length="533" mass="59137">MKKELLNTPRSQSYTSYSILLWRRFSGRCCAIVGLAPPPQKTRLDSKRTSPVEDFPNCTTDTATPLLSNSEFTPSHSHSHSQIVSPLCRPTPLIHNKIHETNKQLFDKGKNPPHQTRSDQTLAPPRAEPPIRARHMAYRRKQVSTTGPSTFESPFSLASPPSASTTTAAAPALEEEGEAPSLAAQAIRASAAHRDSSLSSAYGDPVFHHDSSRASVSSSRRPRESNTYEYTSMRNLNESKSGFWGNLARKAKAFLDEDNLPKQFDPMDSHTESTSTSNNKFNNSYQPPKNETPPVQKKSTEAIASSLNYIGGTLKNAFEEGKTIVGSTTADIIQETRKLNIRRKGSTSNSNQQNENAEKWSQPYLPRTQTDYETQLKASRDVANAMAAKAKLLLRELKTVKADLAFAKERCAQLEDENKVLRESHDKGGGPEDDDLIRLQLETLLAEKSRLAHENSVYARENRFLREIVEYHQLTMQDVIYVDEGIEEVTEVYPTQVLPPVASTASKKGQKGLPSPLVVPDACPVVPTSPHQF</sequence>
<accession>A0AAV8F9F2</accession>
<evidence type="ECO:0000256" key="2">
    <source>
        <dbReference type="SAM" id="MobiDB-lite"/>
    </source>
</evidence>
<protein>
    <submittedName>
        <fullName evidence="3">Heat-inducible transcription repressor</fullName>
    </submittedName>
</protein>
<reference evidence="3" key="1">
    <citation type="submission" date="2022-08" db="EMBL/GenBank/DDBJ databases">
        <authorList>
            <person name="Marques A."/>
        </authorList>
    </citation>
    <scope>NUCLEOTIDE SEQUENCE</scope>
    <source>
        <strain evidence="3">RhyPub2mFocal</strain>
        <tissue evidence="3">Leaves</tissue>
    </source>
</reference>
<feature type="compositionally biased region" description="Low complexity" evidence="2">
    <location>
        <begin position="152"/>
        <end position="172"/>
    </location>
</feature>
<feature type="compositionally biased region" description="Polar residues" evidence="2">
    <location>
        <begin position="346"/>
        <end position="355"/>
    </location>
</feature>
<gene>
    <name evidence="3" type="ORF">LUZ62_039532</name>
</gene>
<dbReference type="PANTHER" id="PTHR31016:SF12">
    <property type="entry name" value="OS05G0315200 PROTEIN"/>
    <property type="match status" value="1"/>
</dbReference>
<feature type="coiled-coil region" evidence="1">
    <location>
        <begin position="390"/>
        <end position="424"/>
    </location>
</feature>
<feature type="region of interest" description="Disordered" evidence="2">
    <location>
        <begin position="341"/>
        <end position="366"/>
    </location>
</feature>
<dbReference type="Proteomes" id="UP001140206">
    <property type="component" value="Chromosome 2"/>
</dbReference>
<feature type="region of interest" description="Disordered" evidence="2">
    <location>
        <begin position="260"/>
        <end position="295"/>
    </location>
</feature>
<keyword evidence="4" id="KW-1185">Reference proteome</keyword>
<name>A0AAV8F9F2_9POAL</name>
<evidence type="ECO:0000313" key="4">
    <source>
        <dbReference type="Proteomes" id="UP001140206"/>
    </source>
</evidence>
<feature type="compositionally biased region" description="Basic residues" evidence="2">
    <location>
        <begin position="132"/>
        <end position="142"/>
    </location>
</feature>
<keyword evidence="1" id="KW-0175">Coiled coil</keyword>
<comment type="caution">
    <text evidence="3">The sequence shown here is derived from an EMBL/GenBank/DDBJ whole genome shotgun (WGS) entry which is preliminary data.</text>
</comment>
<dbReference type="PANTHER" id="PTHR31016">
    <property type="entry name" value="OS04G0228100 PROTEIN"/>
    <property type="match status" value="1"/>
</dbReference>
<evidence type="ECO:0000313" key="3">
    <source>
        <dbReference type="EMBL" id="KAJ4788286.1"/>
    </source>
</evidence>
<proteinExistence type="predicted"/>